<dbReference type="GO" id="GO:0006099">
    <property type="term" value="P:tricarboxylic acid cycle"/>
    <property type="evidence" value="ECO:0007669"/>
    <property type="project" value="InterPro"/>
</dbReference>
<organism evidence="10">
    <name type="scientific">Cuerna arida</name>
    <dbReference type="NCBI Taxonomy" id="1464854"/>
    <lineage>
        <taxon>Eukaryota</taxon>
        <taxon>Metazoa</taxon>
        <taxon>Ecdysozoa</taxon>
        <taxon>Arthropoda</taxon>
        <taxon>Hexapoda</taxon>
        <taxon>Insecta</taxon>
        <taxon>Pterygota</taxon>
        <taxon>Neoptera</taxon>
        <taxon>Paraneoptera</taxon>
        <taxon>Hemiptera</taxon>
        <taxon>Auchenorrhyncha</taxon>
        <taxon>Membracoidea</taxon>
        <taxon>Cicadellidae</taxon>
        <taxon>Cicadellinae</taxon>
        <taxon>Proconiini</taxon>
        <taxon>Cuerna</taxon>
    </lineage>
</organism>
<accession>A0A1B6GHY0</accession>
<dbReference type="FunFam" id="1.20.1300.10:FF:000011">
    <property type="entry name" value="Succinate dehydrogenase cytochrome b560 subunit"/>
    <property type="match status" value="1"/>
</dbReference>
<evidence type="ECO:0000256" key="6">
    <source>
        <dbReference type="ARBA" id="ARBA00022989"/>
    </source>
</evidence>
<dbReference type="Pfam" id="PF01127">
    <property type="entry name" value="Sdh_cyt"/>
    <property type="match status" value="1"/>
</dbReference>
<evidence type="ECO:0000256" key="8">
    <source>
        <dbReference type="ARBA" id="ARBA00023136"/>
    </source>
</evidence>
<feature type="transmembrane region" description="Helical" evidence="9">
    <location>
        <begin position="116"/>
        <end position="136"/>
    </location>
</feature>
<gene>
    <name evidence="10" type="ORF">g.23924</name>
</gene>
<dbReference type="EMBL" id="GECZ01007748">
    <property type="protein sequence ID" value="JAS62021.1"/>
    <property type="molecule type" value="Transcribed_RNA"/>
</dbReference>
<dbReference type="InterPro" id="IPR000701">
    <property type="entry name" value="SuccDH_FuR_B_TM-su"/>
</dbReference>
<keyword evidence="6 9" id="KW-1133">Transmembrane helix</keyword>
<sequence length="177" mass="19434">SQSSIMAYLCRSLIGANSLIRTSACHYPLLQCRPVVMKVSAAKPPVTEGHDERNMRLKRPLSPHLLIYKPQLTSMLSITHRMTGCALSVYALTFAALSLSPGNFPHMVEAVQSMHIPAPIIFFGKMILSLPVAYHLCNGIRHLVWDFGKALTIKDVYTTGYAICGGTALLTIFFASL</sequence>
<evidence type="ECO:0000256" key="3">
    <source>
        <dbReference type="ARBA" id="ARBA00022617"/>
    </source>
</evidence>
<feature type="transmembrane region" description="Helical" evidence="9">
    <location>
        <begin position="156"/>
        <end position="175"/>
    </location>
</feature>
<dbReference type="AlphaFoldDB" id="A0A1B6GHY0"/>
<dbReference type="GO" id="GO:0009055">
    <property type="term" value="F:electron transfer activity"/>
    <property type="evidence" value="ECO:0007669"/>
    <property type="project" value="InterPro"/>
</dbReference>
<evidence type="ECO:0000256" key="7">
    <source>
        <dbReference type="ARBA" id="ARBA00023004"/>
    </source>
</evidence>
<dbReference type="SUPFAM" id="SSF81343">
    <property type="entry name" value="Fumarate reductase respiratory complex transmembrane subunits"/>
    <property type="match status" value="1"/>
</dbReference>
<evidence type="ECO:0000256" key="2">
    <source>
        <dbReference type="ARBA" id="ARBA00005163"/>
    </source>
</evidence>
<evidence type="ECO:0000313" key="10">
    <source>
        <dbReference type="EMBL" id="JAS62021.1"/>
    </source>
</evidence>
<dbReference type="GO" id="GO:0016020">
    <property type="term" value="C:membrane"/>
    <property type="evidence" value="ECO:0007669"/>
    <property type="project" value="UniProtKB-SubCell"/>
</dbReference>
<dbReference type="PANTHER" id="PTHR10978">
    <property type="entry name" value="SUCCINATE DEHYDROGENASE CYTOCHROME B560 SUBUNIT"/>
    <property type="match status" value="1"/>
</dbReference>
<keyword evidence="4 9" id="KW-0812">Transmembrane</keyword>
<feature type="non-terminal residue" evidence="10">
    <location>
        <position position="1"/>
    </location>
</feature>
<dbReference type="CDD" id="cd03499">
    <property type="entry name" value="SQR_TypeC_SdhC"/>
    <property type="match status" value="1"/>
</dbReference>
<dbReference type="GO" id="GO:0005739">
    <property type="term" value="C:mitochondrion"/>
    <property type="evidence" value="ECO:0007669"/>
    <property type="project" value="GOC"/>
</dbReference>
<dbReference type="InterPro" id="IPR034804">
    <property type="entry name" value="SQR/QFR_C/D"/>
</dbReference>
<comment type="pathway">
    <text evidence="2">Carbohydrate metabolism; tricarboxylic acid cycle.</text>
</comment>
<evidence type="ECO:0000256" key="9">
    <source>
        <dbReference type="SAM" id="Phobius"/>
    </source>
</evidence>
<keyword evidence="5" id="KW-0479">Metal-binding</keyword>
<evidence type="ECO:0000256" key="1">
    <source>
        <dbReference type="ARBA" id="ARBA00004141"/>
    </source>
</evidence>
<keyword evidence="7" id="KW-0408">Iron</keyword>
<dbReference type="PANTHER" id="PTHR10978:SF5">
    <property type="entry name" value="SUCCINATE DEHYDROGENASE CYTOCHROME B560 SUBUNIT, MITOCHONDRIAL"/>
    <property type="match status" value="1"/>
</dbReference>
<protein>
    <submittedName>
        <fullName evidence="10">Uncharacterized protein</fullName>
    </submittedName>
</protein>
<name>A0A1B6GHY0_9HEMI</name>
<dbReference type="NCBIfam" id="TIGR02970">
    <property type="entry name" value="succ_dehyd_cytB"/>
    <property type="match status" value="1"/>
</dbReference>
<dbReference type="GO" id="GO:0046872">
    <property type="term" value="F:metal ion binding"/>
    <property type="evidence" value="ECO:0007669"/>
    <property type="project" value="UniProtKB-KW"/>
</dbReference>
<proteinExistence type="predicted"/>
<feature type="transmembrane region" description="Helical" evidence="9">
    <location>
        <begin position="84"/>
        <end position="104"/>
    </location>
</feature>
<reference evidence="10" key="1">
    <citation type="submission" date="2015-11" db="EMBL/GenBank/DDBJ databases">
        <title>De novo transcriptome assembly of four potential Pierce s Disease insect vectors from Arizona vineyards.</title>
        <authorList>
            <person name="Tassone E.E."/>
        </authorList>
    </citation>
    <scope>NUCLEOTIDE SEQUENCE</scope>
</reference>
<evidence type="ECO:0000256" key="5">
    <source>
        <dbReference type="ARBA" id="ARBA00022723"/>
    </source>
</evidence>
<keyword evidence="3" id="KW-0349">Heme</keyword>
<keyword evidence="8 9" id="KW-0472">Membrane</keyword>
<comment type="subcellular location">
    <subcellularLocation>
        <location evidence="1">Membrane</location>
        <topology evidence="1">Multi-pass membrane protein</topology>
    </subcellularLocation>
</comment>
<dbReference type="Gene3D" id="1.20.1300.10">
    <property type="entry name" value="Fumarate reductase/succinate dehydrogenase, transmembrane subunit"/>
    <property type="match status" value="1"/>
</dbReference>
<dbReference type="InterPro" id="IPR014314">
    <property type="entry name" value="Succ_DH_cytb556"/>
</dbReference>
<dbReference type="PROSITE" id="PS01000">
    <property type="entry name" value="SDH_CYT_1"/>
    <property type="match status" value="1"/>
</dbReference>
<dbReference type="PROSITE" id="PS01001">
    <property type="entry name" value="SDH_CYT_2"/>
    <property type="match status" value="1"/>
</dbReference>
<dbReference type="InterPro" id="IPR018495">
    <property type="entry name" value="Succ_DH_cyt_bsu_CS"/>
</dbReference>
<dbReference type="GO" id="GO:0006121">
    <property type="term" value="P:mitochondrial electron transport, succinate to ubiquinone"/>
    <property type="evidence" value="ECO:0007669"/>
    <property type="project" value="TreeGrafter"/>
</dbReference>
<evidence type="ECO:0000256" key="4">
    <source>
        <dbReference type="ARBA" id="ARBA00022692"/>
    </source>
</evidence>